<dbReference type="InterPro" id="IPR050833">
    <property type="entry name" value="Poly_Biosynth_Transport"/>
</dbReference>
<evidence type="ECO:0000256" key="7">
    <source>
        <dbReference type="SAM" id="Phobius"/>
    </source>
</evidence>
<evidence type="ECO:0000256" key="1">
    <source>
        <dbReference type="ARBA" id="ARBA00004651"/>
    </source>
</evidence>
<feature type="transmembrane region" description="Helical" evidence="7">
    <location>
        <begin position="49"/>
        <end position="68"/>
    </location>
</feature>
<keyword evidence="5 7" id="KW-1133">Transmembrane helix</keyword>
<feature type="transmembrane region" description="Helical" evidence="7">
    <location>
        <begin position="259"/>
        <end position="276"/>
    </location>
</feature>
<feature type="transmembrane region" description="Helical" evidence="7">
    <location>
        <begin position="399"/>
        <end position="418"/>
    </location>
</feature>
<dbReference type="PANTHER" id="PTHR30250">
    <property type="entry name" value="PST FAMILY PREDICTED COLANIC ACID TRANSPORTER"/>
    <property type="match status" value="1"/>
</dbReference>
<name>A0A1I1R1J9_9RHOB</name>
<dbReference type="STRING" id="517719.SAMN05421762_3881"/>
<dbReference type="Pfam" id="PF13440">
    <property type="entry name" value="Polysacc_synt_3"/>
    <property type="match status" value="1"/>
</dbReference>
<evidence type="ECO:0000313" key="8">
    <source>
        <dbReference type="EMBL" id="SFD28185.1"/>
    </source>
</evidence>
<evidence type="ECO:0000256" key="2">
    <source>
        <dbReference type="ARBA" id="ARBA00007430"/>
    </source>
</evidence>
<feature type="transmembrane region" description="Helical" evidence="7">
    <location>
        <begin position="123"/>
        <end position="141"/>
    </location>
</feature>
<evidence type="ECO:0000256" key="3">
    <source>
        <dbReference type="ARBA" id="ARBA00022475"/>
    </source>
</evidence>
<evidence type="ECO:0000313" key="9">
    <source>
        <dbReference type="Proteomes" id="UP000231644"/>
    </source>
</evidence>
<keyword evidence="9" id="KW-1185">Reference proteome</keyword>
<organism evidence="8 9">
    <name type="scientific">Pseudooceanicola nitratireducens</name>
    <dbReference type="NCBI Taxonomy" id="517719"/>
    <lineage>
        <taxon>Bacteria</taxon>
        <taxon>Pseudomonadati</taxon>
        <taxon>Pseudomonadota</taxon>
        <taxon>Alphaproteobacteria</taxon>
        <taxon>Rhodobacterales</taxon>
        <taxon>Paracoccaceae</taxon>
        <taxon>Pseudooceanicola</taxon>
    </lineage>
</organism>
<feature type="transmembrane region" description="Helical" evidence="7">
    <location>
        <begin position="341"/>
        <end position="364"/>
    </location>
</feature>
<feature type="transmembrane region" description="Helical" evidence="7">
    <location>
        <begin position="371"/>
        <end position="393"/>
    </location>
</feature>
<feature type="transmembrane region" description="Helical" evidence="7">
    <location>
        <begin position="97"/>
        <end position="117"/>
    </location>
</feature>
<feature type="transmembrane region" description="Helical" evidence="7">
    <location>
        <begin position="162"/>
        <end position="183"/>
    </location>
</feature>
<comment type="similarity">
    <text evidence="2">Belongs to the polysaccharide synthase family.</text>
</comment>
<keyword evidence="3" id="KW-1003">Cell membrane</keyword>
<evidence type="ECO:0000256" key="5">
    <source>
        <dbReference type="ARBA" id="ARBA00022989"/>
    </source>
</evidence>
<protein>
    <submittedName>
        <fullName evidence="8">Membrane protein involved in the export of O-antigen and teichoic acid</fullName>
    </submittedName>
</protein>
<comment type="subcellular location">
    <subcellularLocation>
        <location evidence="1">Cell membrane</location>
        <topology evidence="1">Multi-pass membrane protein</topology>
    </subcellularLocation>
</comment>
<dbReference type="Proteomes" id="UP000231644">
    <property type="component" value="Unassembled WGS sequence"/>
</dbReference>
<evidence type="ECO:0000256" key="4">
    <source>
        <dbReference type="ARBA" id="ARBA00022692"/>
    </source>
</evidence>
<dbReference type="AlphaFoldDB" id="A0A1I1R1J9"/>
<dbReference type="OrthoDB" id="7605542at2"/>
<gene>
    <name evidence="8" type="ORF">SAMN05421762_3881</name>
</gene>
<accession>A0A1I1R1J9</accession>
<dbReference type="RefSeq" id="WP_093455045.1">
    <property type="nucleotide sequence ID" value="NZ_FNZG01000009.1"/>
</dbReference>
<dbReference type="EMBL" id="FOLX01000008">
    <property type="protein sequence ID" value="SFD28185.1"/>
    <property type="molecule type" value="Genomic_DNA"/>
</dbReference>
<proteinExistence type="inferred from homology"/>
<dbReference type="PANTHER" id="PTHR30250:SF10">
    <property type="entry name" value="LIPOPOLYSACCHARIDE BIOSYNTHESIS PROTEIN WZXC"/>
    <property type="match status" value="1"/>
</dbReference>
<evidence type="ECO:0000256" key="6">
    <source>
        <dbReference type="ARBA" id="ARBA00023136"/>
    </source>
</evidence>
<keyword evidence="6 7" id="KW-0472">Membrane</keyword>
<sequence>MSAEPQGSLKKRTVKAGGWQLFQVVLGNLMRLGSNLIMTRLLVPEAFGLMSFVMTIVTAFTLLSDIGIQRSVIRDADGNTTHYLRAAWVLQIYRGSLIAAGIFLTAVLTGLFAPHYAPEGTVYADPQLPFLLAAITLVPFLDALKSTNQFLASRLFHNGRSAAVQIAGQFSALVVQVSIAYFWPSVWSLIIGTTLGQLVKTLISHLVFQGPRMAWKPNQEISNRIWNFGKFLMASSTLTFAATNADKFILASFLESAEFGLYAIALVWISAGQTLLNRLSQGVGFAAIGEVLRVRPNDAPSLFKRFQRVFDGLCILAFIAMFFFGEPFINLLYTGSYQTAGHYLTLLSLGFLTLRFDSMNMLILNHGNSRAMMVVSGIRAVVVVSLLPAAFAVAEVPGALLAVALTPLSSAPYTIWLIRPLLGEGYAARQVLWVVAILLTAVAVYLTY</sequence>
<feature type="transmembrane region" description="Helical" evidence="7">
    <location>
        <begin position="309"/>
        <end position="329"/>
    </location>
</feature>
<keyword evidence="4 7" id="KW-0812">Transmembrane</keyword>
<feature type="transmembrane region" description="Helical" evidence="7">
    <location>
        <begin position="430"/>
        <end position="447"/>
    </location>
</feature>
<reference evidence="8 9" key="1">
    <citation type="submission" date="2016-10" db="EMBL/GenBank/DDBJ databases">
        <authorList>
            <person name="de Groot N.N."/>
        </authorList>
    </citation>
    <scope>NUCLEOTIDE SEQUENCE [LARGE SCALE GENOMIC DNA]</scope>
    <source>
        <strain evidence="8 9">DSM 29619</strain>
    </source>
</reference>
<dbReference type="GO" id="GO:0005886">
    <property type="term" value="C:plasma membrane"/>
    <property type="evidence" value="ECO:0007669"/>
    <property type="project" value="UniProtKB-SubCell"/>
</dbReference>